<evidence type="ECO:0000256" key="3">
    <source>
        <dbReference type="ARBA" id="ARBA00022748"/>
    </source>
</evidence>
<dbReference type="GO" id="GO:0020037">
    <property type="term" value="F:heme binding"/>
    <property type="evidence" value="ECO:0007669"/>
    <property type="project" value="InterPro"/>
</dbReference>
<dbReference type="PANTHER" id="PTHR30071">
    <property type="entry name" value="HEME EXPORTER PROTEIN C"/>
    <property type="match status" value="1"/>
</dbReference>
<dbReference type="InterPro" id="IPR002541">
    <property type="entry name" value="Cyt_c_assembly"/>
</dbReference>
<reference evidence="9 10" key="1">
    <citation type="journal article" date="2021" name="Elife">
        <title>Chloroplast acquisition without the gene transfer in kleptoplastic sea slugs, Plakobranchus ocellatus.</title>
        <authorList>
            <person name="Maeda T."/>
            <person name="Takahashi S."/>
            <person name="Yoshida T."/>
            <person name="Shimamura S."/>
            <person name="Takaki Y."/>
            <person name="Nagai Y."/>
            <person name="Toyoda A."/>
            <person name="Suzuki Y."/>
            <person name="Arimoto A."/>
            <person name="Ishii H."/>
            <person name="Satoh N."/>
            <person name="Nishiyama T."/>
            <person name="Hasebe M."/>
            <person name="Maruyama T."/>
            <person name="Minagawa J."/>
            <person name="Obokata J."/>
            <person name="Shigenobu S."/>
        </authorList>
    </citation>
    <scope>NUCLEOTIDE SEQUENCE [LARGE SCALE GENOMIC DNA]</scope>
</reference>
<evidence type="ECO:0000259" key="8">
    <source>
        <dbReference type="Pfam" id="PF05140"/>
    </source>
</evidence>
<evidence type="ECO:0000313" key="9">
    <source>
        <dbReference type="EMBL" id="GFR75351.1"/>
    </source>
</evidence>
<keyword evidence="2 6" id="KW-0812">Transmembrane</keyword>
<evidence type="ECO:0000256" key="4">
    <source>
        <dbReference type="ARBA" id="ARBA00022989"/>
    </source>
</evidence>
<feature type="transmembrane region" description="Helical" evidence="6">
    <location>
        <begin position="305"/>
        <end position="324"/>
    </location>
</feature>
<name>A0AAV4FSM3_9GAST</name>
<feature type="transmembrane region" description="Helical" evidence="6">
    <location>
        <begin position="756"/>
        <end position="789"/>
    </location>
</feature>
<comment type="caution">
    <text evidence="9">The sequence shown here is derived from an EMBL/GenBank/DDBJ whole genome shotgun (WGS) entry which is preliminary data.</text>
</comment>
<evidence type="ECO:0000256" key="6">
    <source>
        <dbReference type="SAM" id="Phobius"/>
    </source>
</evidence>
<protein>
    <submittedName>
        <fullName evidence="9">Cytochrome C biogenesis protein</fullName>
    </submittedName>
</protein>
<keyword evidence="3" id="KW-0201">Cytochrome c-type biogenesis</keyword>
<dbReference type="InterPro" id="IPR007816">
    <property type="entry name" value="ResB-like_domain"/>
</dbReference>
<dbReference type="AlphaFoldDB" id="A0AAV4FSM3"/>
<organism evidence="9 10">
    <name type="scientific">Elysia marginata</name>
    <dbReference type="NCBI Taxonomy" id="1093978"/>
    <lineage>
        <taxon>Eukaryota</taxon>
        <taxon>Metazoa</taxon>
        <taxon>Spiralia</taxon>
        <taxon>Lophotrochozoa</taxon>
        <taxon>Mollusca</taxon>
        <taxon>Gastropoda</taxon>
        <taxon>Heterobranchia</taxon>
        <taxon>Euthyneura</taxon>
        <taxon>Panpulmonata</taxon>
        <taxon>Sacoglossa</taxon>
        <taxon>Placobranchoidea</taxon>
        <taxon>Plakobranchidae</taxon>
        <taxon>Elysia</taxon>
    </lineage>
</organism>
<evidence type="ECO:0000256" key="5">
    <source>
        <dbReference type="ARBA" id="ARBA00023136"/>
    </source>
</evidence>
<dbReference type="GO" id="GO:0005886">
    <property type="term" value="C:plasma membrane"/>
    <property type="evidence" value="ECO:0007669"/>
    <property type="project" value="TreeGrafter"/>
</dbReference>
<evidence type="ECO:0000256" key="1">
    <source>
        <dbReference type="ARBA" id="ARBA00004141"/>
    </source>
</evidence>
<keyword evidence="10" id="KW-1185">Reference proteome</keyword>
<keyword evidence="4 6" id="KW-1133">Transmembrane helix</keyword>
<evidence type="ECO:0000313" key="10">
    <source>
        <dbReference type="Proteomes" id="UP000762676"/>
    </source>
</evidence>
<keyword evidence="5 6" id="KW-0472">Membrane</keyword>
<feature type="transmembrane region" description="Helical" evidence="6">
    <location>
        <begin position="666"/>
        <end position="688"/>
    </location>
</feature>
<dbReference type="GO" id="GO:0017004">
    <property type="term" value="P:cytochrome complex assembly"/>
    <property type="evidence" value="ECO:0007669"/>
    <property type="project" value="UniProtKB-KW"/>
</dbReference>
<feature type="domain" description="ResB-like" evidence="8">
    <location>
        <begin position="199"/>
        <end position="290"/>
    </location>
</feature>
<feature type="transmembrane region" description="Helical" evidence="6">
    <location>
        <begin position="344"/>
        <end position="361"/>
    </location>
</feature>
<dbReference type="EMBL" id="BMAT01004542">
    <property type="protein sequence ID" value="GFR75351.1"/>
    <property type="molecule type" value="Genomic_DNA"/>
</dbReference>
<dbReference type="InterPro" id="IPR045062">
    <property type="entry name" value="Cyt_c_biogenesis_CcsA/CcmC"/>
</dbReference>
<feature type="transmembrane region" description="Helical" evidence="6">
    <location>
        <begin position="723"/>
        <end position="741"/>
    </location>
</feature>
<dbReference type="Proteomes" id="UP000762676">
    <property type="component" value="Unassembled WGS sequence"/>
</dbReference>
<feature type="transmembrane region" description="Helical" evidence="6">
    <location>
        <begin position="700"/>
        <end position="716"/>
    </location>
</feature>
<feature type="transmembrane region" description="Helical" evidence="6">
    <location>
        <begin position="635"/>
        <end position="654"/>
    </location>
</feature>
<evidence type="ECO:0000259" key="7">
    <source>
        <dbReference type="Pfam" id="PF01578"/>
    </source>
</evidence>
<feature type="transmembrane region" description="Helical" evidence="6">
    <location>
        <begin position="910"/>
        <end position="930"/>
    </location>
</feature>
<feature type="domain" description="Cytochrome c assembly protein" evidence="7">
    <location>
        <begin position="694"/>
        <end position="898"/>
    </location>
</feature>
<sequence length="935" mass="107213">MVDGDVGGKPMRKTIQRDFLFSNYVDNYFLIEDNFKDTHFSLEYLDYLPYAKEGFIESEGGSTYLKLVESGGGERHDHYLKSGSQQVIHGWTYALNRPTQDAINIDTASKPYKITLPIDATFMTMATREKGQVKANETQELRLRTLYNMGSMQFVIPEHLIKGKKDIVATDKNDPESQEMLKVKLKVSDEPDEEISILGGKNRVNIPENVALGNLDFHILYGSLAHELPFSIKLNDFIAKKYPGTESSYSSFESKVSVQDDKPFDYRIYMNHILDHRGYRFFQSSFDPDELGTVLSVNHDRLGTWVTYIGYSFLYLGLLGIMFYGKTRFRKLSSRLKDISNKRIANLVVLFFLSFGAFAQQEDKHGPDQNNDEDFHKNMILAENTNIDSIIQARAIPKKQAELFGSLVIQDDGGRMKPLNTFTSELLRKISKSDTYAGLDSDQFFLSVLQNPVLWYYAKCIYLKRGNDSIRKLIGVPKNQKYARVIDFFDSQWDYKLSPYLTVAYKMANPSQFEKDLKNIDLRLGLFNRVINADILKVFPIPNDSQNRWLSPPQKEEIRVFITDSLYSNFIQKSIPFYLMSIEKAKQTGDYSGVENILRSIKENQRKHASDIVPSDKKVKAEILYNRYDVFKKLFSWYMYFGTLMLLLLIVEILKSTKIIRGIIKSLKFIIFGFFGLHTVGLLFRWYISGHAPWSDAYESMIYVAWATMGMGVLFSKRSNLTFAATAFITSMILMVAHWNWLDPAITNLQPVLNSYWLMIHVAIIVASYGPFTLGMIVGVTSLVLILLSTSSNRKKIKMAVEELSIVNELALTVGLVMLTIGNFLGAQWANESWGRYWGWDPKETWALISIMVYAFVLHMRLVPKLRGLFAYNIASVIAFGSIMMTYFGVNFYLSGLHSYASGEKVVTPSFVYYIITFIAVLGTTSYVKYRKYWN</sequence>
<dbReference type="Pfam" id="PF05140">
    <property type="entry name" value="ResB"/>
    <property type="match status" value="1"/>
</dbReference>
<feature type="transmembrane region" description="Helical" evidence="6">
    <location>
        <begin position="845"/>
        <end position="863"/>
    </location>
</feature>
<feature type="transmembrane region" description="Helical" evidence="6">
    <location>
        <begin position="870"/>
        <end position="890"/>
    </location>
</feature>
<proteinExistence type="predicted"/>
<gene>
    <name evidence="9" type="ORF">ElyMa_002186100</name>
</gene>
<accession>A0AAV4FSM3</accession>
<dbReference type="PANTHER" id="PTHR30071:SF1">
    <property type="entry name" value="CYTOCHROME B_B6 PROTEIN-RELATED"/>
    <property type="match status" value="1"/>
</dbReference>
<feature type="transmembrane region" description="Helical" evidence="6">
    <location>
        <begin position="810"/>
        <end position="830"/>
    </location>
</feature>
<dbReference type="Pfam" id="PF01578">
    <property type="entry name" value="Cytochrom_C_asm"/>
    <property type="match status" value="1"/>
</dbReference>
<evidence type="ECO:0000256" key="2">
    <source>
        <dbReference type="ARBA" id="ARBA00022692"/>
    </source>
</evidence>
<comment type="subcellular location">
    <subcellularLocation>
        <location evidence="1">Membrane</location>
        <topology evidence="1">Multi-pass membrane protein</topology>
    </subcellularLocation>
</comment>